<keyword evidence="3" id="KW-1185">Reference proteome</keyword>
<organism evidence="2 3">
    <name type="scientific">Penicillium chrysogenum</name>
    <name type="common">Penicillium notatum</name>
    <dbReference type="NCBI Taxonomy" id="5076"/>
    <lineage>
        <taxon>Eukaryota</taxon>
        <taxon>Fungi</taxon>
        <taxon>Dikarya</taxon>
        <taxon>Ascomycota</taxon>
        <taxon>Pezizomycotina</taxon>
        <taxon>Eurotiomycetes</taxon>
        <taxon>Eurotiomycetidae</taxon>
        <taxon>Eurotiales</taxon>
        <taxon>Aspergillaceae</taxon>
        <taxon>Penicillium</taxon>
        <taxon>Penicillium chrysogenum species complex</taxon>
    </lineage>
</organism>
<name>A0ABQ8WKZ6_PENCH</name>
<dbReference type="InterPro" id="IPR045133">
    <property type="entry name" value="IRE1/2-like"/>
</dbReference>
<dbReference type="PANTHER" id="PTHR13954">
    <property type="entry name" value="IRE1-RELATED"/>
    <property type="match status" value="1"/>
</dbReference>
<comment type="caution">
    <text evidence="2">The sequence shown here is derived from an EMBL/GenBank/DDBJ whole genome shotgun (WGS) entry which is preliminary data.</text>
</comment>
<dbReference type="Gene3D" id="1.10.510.10">
    <property type="entry name" value="Transferase(Phosphotransferase) domain 1"/>
    <property type="match status" value="1"/>
</dbReference>
<dbReference type="SUPFAM" id="SSF56112">
    <property type="entry name" value="Protein kinase-like (PK-like)"/>
    <property type="match status" value="1"/>
</dbReference>
<dbReference type="Pfam" id="PF00069">
    <property type="entry name" value="Pkinase"/>
    <property type="match status" value="1"/>
</dbReference>
<dbReference type="PROSITE" id="PS50011">
    <property type="entry name" value="PROTEIN_KINASE_DOM"/>
    <property type="match status" value="1"/>
</dbReference>
<protein>
    <recommendedName>
        <fullName evidence="1">Protein kinase domain-containing protein</fullName>
    </recommendedName>
</protein>
<dbReference type="PANTHER" id="PTHR13954:SF6">
    <property type="entry name" value="NON-SPECIFIC SERINE_THREONINE PROTEIN KINASE"/>
    <property type="match status" value="1"/>
</dbReference>
<dbReference type="InterPro" id="IPR000719">
    <property type="entry name" value="Prot_kinase_dom"/>
</dbReference>
<evidence type="ECO:0000313" key="2">
    <source>
        <dbReference type="EMBL" id="KAJ5270692.1"/>
    </source>
</evidence>
<evidence type="ECO:0000313" key="3">
    <source>
        <dbReference type="Proteomes" id="UP001220256"/>
    </source>
</evidence>
<feature type="domain" description="Protein kinase" evidence="1">
    <location>
        <begin position="19"/>
        <end position="257"/>
    </location>
</feature>
<dbReference type="EMBL" id="JAPVEB010000003">
    <property type="protein sequence ID" value="KAJ5270692.1"/>
    <property type="molecule type" value="Genomic_DNA"/>
</dbReference>
<dbReference type="InterPro" id="IPR011009">
    <property type="entry name" value="Kinase-like_dom_sf"/>
</dbReference>
<gene>
    <name evidence="2" type="ORF">N7505_006450</name>
</gene>
<dbReference type="Proteomes" id="UP001220256">
    <property type="component" value="Unassembled WGS sequence"/>
</dbReference>
<accession>A0ABQ8WKZ6</accession>
<sequence>MEICEKAEAFVDQDDDIVFDHTRLILRRDNEYFYARTDWRILDLHPSAADISQLKLNKIPMENVWPPMDPRFTPAPDPLPPNCYVKQPSLLYYSDTPASLEPARQVLAEVEACEVLQKHPHPNIAQYFGCVTMDGKITGLCFHKYPITLSQKLKEANPFDKAFCLEGIESGVRHMHSLGLIHNDLNPRNIMMDGERPVIIDFDSCKREGDELGLKAGTSGWAMEGIIYAKPENDYFGLSKIREIMMGGEDGKPEEQS</sequence>
<evidence type="ECO:0000259" key="1">
    <source>
        <dbReference type="PROSITE" id="PS50011"/>
    </source>
</evidence>
<reference evidence="2 3" key="1">
    <citation type="journal article" date="2023" name="IMA Fungus">
        <title>Comparative genomic study of the Penicillium genus elucidates a diverse pangenome and 15 lateral gene transfer events.</title>
        <authorList>
            <person name="Petersen C."/>
            <person name="Sorensen T."/>
            <person name="Nielsen M.R."/>
            <person name="Sondergaard T.E."/>
            <person name="Sorensen J.L."/>
            <person name="Fitzpatrick D.A."/>
            <person name="Frisvad J.C."/>
            <person name="Nielsen K.L."/>
        </authorList>
    </citation>
    <scope>NUCLEOTIDE SEQUENCE [LARGE SCALE GENOMIC DNA]</scope>
    <source>
        <strain evidence="2 3">IBT 3361</strain>
    </source>
</reference>
<proteinExistence type="predicted"/>